<dbReference type="InterPro" id="IPR011042">
    <property type="entry name" value="6-blade_b-propeller_TolB-like"/>
</dbReference>
<dbReference type="Gene3D" id="2.120.10.30">
    <property type="entry name" value="TolB, C-terminal domain"/>
    <property type="match status" value="1"/>
</dbReference>
<evidence type="ECO:0000313" key="3">
    <source>
        <dbReference type="EMBL" id="MFC7188126.1"/>
    </source>
</evidence>
<dbReference type="Gene3D" id="2.130.10.10">
    <property type="entry name" value="YVTN repeat-like/Quinoprotein amine dehydrogenase"/>
    <property type="match status" value="1"/>
</dbReference>
<dbReference type="PANTHER" id="PTHR42776">
    <property type="entry name" value="SERINE PEPTIDASE S9 FAMILY MEMBER"/>
    <property type="match status" value="1"/>
</dbReference>
<name>A0ABD5YJ47_9EURY</name>
<dbReference type="SUPFAM" id="SSF69304">
    <property type="entry name" value="Tricorn protease N-terminal domain"/>
    <property type="match status" value="1"/>
</dbReference>
<protein>
    <submittedName>
        <fullName evidence="3">S9 family peptidase</fullName>
    </submittedName>
</protein>
<organism evidence="3 4">
    <name type="scientific">Halorubrum yunnanense</name>
    <dbReference type="NCBI Taxonomy" id="1526162"/>
    <lineage>
        <taxon>Archaea</taxon>
        <taxon>Methanobacteriati</taxon>
        <taxon>Methanobacteriota</taxon>
        <taxon>Stenosarchaea group</taxon>
        <taxon>Halobacteria</taxon>
        <taxon>Halobacteriales</taxon>
        <taxon>Haloferacaceae</taxon>
        <taxon>Halorubrum</taxon>
    </lineage>
</organism>
<gene>
    <name evidence="3" type="ORF">ACFQMK_14825</name>
</gene>
<dbReference type="GO" id="GO:0008233">
    <property type="term" value="F:peptidase activity"/>
    <property type="evidence" value="ECO:0007669"/>
    <property type="project" value="UniProtKB-ARBA"/>
</dbReference>
<dbReference type="AlphaFoldDB" id="A0ABD5YJ47"/>
<dbReference type="Pfam" id="PF00326">
    <property type="entry name" value="Peptidase_S9"/>
    <property type="match status" value="1"/>
</dbReference>
<dbReference type="SUPFAM" id="SSF53474">
    <property type="entry name" value="alpha/beta-Hydrolases"/>
    <property type="match status" value="1"/>
</dbReference>
<dbReference type="InterPro" id="IPR029058">
    <property type="entry name" value="AB_hydrolase_fold"/>
</dbReference>
<evidence type="ECO:0000256" key="1">
    <source>
        <dbReference type="ARBA" id="ARBA00022801"/>
    </source>
</evidence>
<dbReference type="InterPro" id="IPR001375">
    <property type="entry name" value="Peptidase_S9_cat"/>
</dbReference>
<dbReference type="Proteomes" id="UP001596390">
    <property type="component" value="Unassembled WGS sequence"/>
</dbReference>
<evidence type="ECO:0000313" key="4">
    <source>
        <dbReference type="Proteomes" id="UP001596390"/>
    </source>
</evidence>
<dbReference type="EMBL" id="JBHSZZ010000072">
    <property type="protein sequence ID" value="MFC7188126.1"/>
    <property type="molecule type" value="Genomic_DNA"/>
</dbReference>
<dbReference type="RefSeq" id="WP_267665573.1">
    <property type="nucleotide sequence ID" value="NZ_JAODIX010000072.1"/>
</dbReference>
<sequence length="624" mass="69219">MPEKNLLEELAGLPSFYHPAASPGGDEIAVYYDGSGRNELYLVDPNSGDKTRLSDGNVPRDARYPFRWAPSGNRLYFHQDRDGNEQNDIMAIDRDGKVEAVVENDGQTILTDVSEDGRYLLFASDTDQQMNLYEHDCETGTTTRLTDYRQPVRNGVYTPGADRVAYNTNESDNLDNQDVYIAEIDRLDRSGKHAQLVEIRNLNIGEEGAEAAVSDFGPDGDQLLVSDNSSDKPRAGVYNLTDDSVEWLTEPDHVESPKTFLPSGERVLATRTRNCAVVPVVHELNGRSHEVELPEGVASFPGYGDAALLSATEVLVTQETPTDRPTLLRVDLTTGDAQTILEPEYGELDPSGFADCSYETFESHDGLEIEALVYDSGRCPSPAVVKIHGGPPAQDLKRFDLYAQFLAMRGYSILEVNYRGSTGRGRKFKNRINKDWGGAEQGDIAEGTRWLAEKEWIDEDRIAVMGGSYGGYSTNMQMVQYPELYAAGVSQVGITDLTALYEESMAHFKTTLERYLGDPEENQELYAERSAVNHVENLTAPLCIIHGVNDPRCPISQARLFRDALLDAGFEEGQTGDFEYNELGEEGHGSTDIDNKIRSFKIVADFLERRVPVESFDANGRQSP</sequence>
<dbReference type="InterPro" id="IPR015943">
    <property type="entry name" value="WD40/YVTN_repeat-like_dom_sf"/>
</dbReference>
<feature type="domain" description="Peptidase S9 prolyl oligopeptidase catalytic" evidence="2">
    <location>
        <begin position="399"/>
        <end position="609"/>
    </location>
</feature>
<keyword evidence="4" id="KW-1185">Reference proteome</keyword>
<comment type="caution">
    <text evidence="3">The sequence shown here is derived from an EMBL/GenBank/DDBJ whole genome shotgun (WGS) entry which is preliminary data.</text>
</comment>
<proteinExistence type="predicted"/>
<evidence type="ECO:0000259" key="2">
    <source>
        <dbReference type="Pfam" id="PF00326"/>
    </source>
</evidence>
<accession>A0ABD5YJ47</accession>
<dbReference type="PANTHER" id="PTHR42776:SF27">
    <property type="entry name" value="DIPEPTIDYL PEPTIDASE FAMILY MEMBER 6"/>
    <property type="match status" value="1"/>
</dbReference>
<keyword evidence="1" id="KW-0378">Hydrolase</keyword>
<reference evidence="3 4" key="1">
    <citation type="journal article" date="2019" name="Int. J. Syst. Evol. Microbiol.">
        <title>The Global Catalogue of Microorganisms (GCM) 10K type strain sequencing project: providing services to taxonomists for standard genome sequencing and annotation.</title>
        <authorList>
            <consortium name="The Broad Institute Genomics Platform"/>
            <consortium name="The Broad Institute Genome Sequencing Center for Infectious Disease"/>
            <person name="Wu L."/>
            <person name="Ma J."/>
        </authorList>
    </citation>
    <scope>NUCLEOTIDE SEQUENCE [LARGE SCALE GENOMIC DNA]</scope>
    <source>
        <strain evidence="3 4">Q85</strain>
    </source>
</reference>
<dbReference type="Gene3D" id="3.40.50.1820">
    <property type="entry name" value="alpha/beta hydrolase"/>
    <property type="match status" value="1"/>
</dbReference>